<accession>A0ABU9EIM2</accession>
<reference evidence="3 4" key="1">
    <citation type="journal article" date="2024" name="Front. Microbiol.">
        <title>Transcriptomic insights into the dominance of two phototrophs throughout the water column of a tropical hypersaline-alkaline crater lake (Dziani Dzaha, Mayotte).</title>
        <authorList>
            <person name="Duperron S."/>
            <person name="Halary S."/>
            <person name="Bouly J.-P."/>
            <person name="Roussel T."/>
            <person name="Hugoni M."/>
            <person name="Bruto M."/>
            <person name="Oger P."/>
            <person name="Duval C."/>
            <person name="Woo A."/>
            <person name="Jezequiel D."/>
            <person name="Ader M."/>
            <person name="Leboulanger C."/>
            <person name="Agogue H."/>
            <person name="Grossi V."/>
            <person name="Trousselier M."/>
            <person name="Bernard C."/>
        </authorList>
    </citation>
    <scope>NUCLEOTIDE SEQUENCE [LARGE SCALE GENOMIC DNA]</scope>
    <source>
        <strain evidence="3 4">PMC 851.14</strain>
    </source>
</reference>
<feature type="compositionally biased region" description="Basic residues" evidence="1">
    <location>
        <begin position="51"/>
        <end position="63"/>
    </location>
</feature>
<feature type="compositionally biased region" description="Basic residues" evidence="1">
    <location>
        <begin position="23"/>
        <end position="41"/>
    </location>
</feature>
<evidence type="ECO:0000313" key="4">
    <source>
        <dbReference type="Proteomes" id="UP001387447"/>
    </source>
</evidence>
<proteinExistence type="predicted"/>
<dbReference type="InterPro" id="IPR001959">
    <property type="entry name" value="Transposase"/>
</dbReference>
<sequence length="111" mass="13077">MADNKGNVEPSPKFYRQAEKQLKRANRKKSKKYSPAKKTAQKKQSNNYHQARNRYARKHLRVSRQRKEYCKRLAYSVIQSNDLVAYEDLNKNSDAFPHLAERQVGVKELPI</sequence>
<dbReference type="Proteomes" id="UP001387447">
    <property type="component" value="Unassembled WGS sequence"/>
</dbReference>
<evidence type="ECO:0000259" key="2">
    <source>
        <dbReference type="Pfam" id="PF01385"/>
    </source>
</evidence>
<gene>
    <name evidence="3" type="ORF">AAEJ74_08730</name>
</gene>
<evidence type="ECO:0000256" key="1">
    <source>
        <dbReference type="SAM" id="MobiDB-lite"/>
    </source>
</evidence>
<keyword evidence="4" id="KW-1185">Reference proteome</keyword>
<dbReference type="Pfam" id="PF01385">
    <property type="entry name" value="OrfB_IS605"/>
    <property type="match status" value="1"/>
</dbReference>
<dbReference type="EMBL" id="JBBWYZ010000006">
    <property type="protein sequence ID" value="MEK9511773.1"/>
    <property type="molecule type" value="Genomic_DNA"/>
</dbReference>
<feature type="region of interest" description="Disordered" evidence="1">
    <location>
        <begin position="1"/>
        <end position="63"/>
    </location>
</feature>
<dbReference type="RefSeq" id="WP_338085930.1">
    <property type="nucleotide sequence ID" value="NZ_JBBWYZ010000006.1"/>
</dbReference>
<name>A0ABU9EIM2_LIMFS</name>
<comment type="caution">
    <text evidence="3">The sequence shown here is derived from an EMBL/GenBank/DDBJ whole genome shotgun (WGS) entry which is preliminary data.</text>
</comment>
<protein>
    <submittedName>
        <fullName evidence="3">Transposase</fullName>
    </submittedName>
</protein>
<organism evidence="3 4">
    <name type="scientific">Limnospira fusiformis PMC 851.14</name>
    <dbReference type="NCBI Taxonomy" id="2219512"/>
    <lineage>
        <taxon>Bacteria</taxon>
        <taxon>Bacillati</taxon>
        <taxon>Cyanobacteriota</taxon>
        <taxon>Cyanophyceae</taxon>
        <taxon>Oscillatoriophycideae</taxon>
        <taxon>Oscillatoriales</taxon>
        <taxon>Sirenicapillariaceae</taxon>
        <taxon>Limnospira</taxon>
    </lineage>
</organism>
<evidence type="ECO:0000313" key="3">
    <source>
        <dbReference type="EMBL" id="MEK9511773.1"/>
    </source>
</evidence>
<feature type="domain" description="Probable transposase IS891/IS1136/IS1341" evidence="2">
    <location>
        <begin position="11"/>
        <end position="92"/>
    </location>
</feature>